<evidence type="ECO:0000313" key="1">
    <source>
        <dbReference type="EMBL" id="XDV62945.1"/>
    </source>
</evidence>
<dbReference type="EMBL" id="CP165727">
    <property type="protein sequence ID" value="XDV62945.1"/>
    <property type="molecule type" value="Genomic_DNA"/>
</dbReference>
<protein>
    <submittedName>
        <fullName evidence="1">Uncharacterized protein</fullName>
    </submittedName>
</protein>
<dbReference type="RefSeq" id="WP_369777318.1">
    <property type="nucleotide sequence ID" value="NZ_CP165727.1"/>
</dbReference>
<accession>A0AB39XYM1</accession>
<reference evidence="1" key="1">
    <citation type="submission" date="2024-08" db="EMBL/GenBank/DDBJ databases">
        <authorList>
            <person name="Yu S.T."/>
        </authorList>
    </citation>
    <scope>NUCLEOTIDE SEQUENCE</scope>
    <source>
        <strain evidence="1">R33</strain>
    </source>
</reference>
<organism evidence="1">
    <name type="scientific">Streptomyces sp. R33</name>
    <dbReference type="NCBI Taxonomy" id="3238629"/>
    <lineage>
        <taxon>Bacteria</taxon>
        <taxon>Bacillati</taxon>
        <taxon>Actinomycetota</taxon>
        <taxon>Actinomycetes</taxon>
        <taxon>Kitasatosporales</taxon>
        <taxon>Streptomycetaceae</taxon>
        <taxon>Streptomyces</taxon>
    </lineage>
</organism>
<sequence>MARITFNGVTIDPLRQSHELASASLVSEDASASDHLLVRTTRIPSVQEKEQLAELGVLVHEYVPESTYLCGYRPADLGAVRASPFVAWADVHLEGFEIAPSIRPGGLHSDLADDVQLTRNRMRLTLSGDHLGALRCTGAPHTLRSAIPGWRQPCVCSDC</sequence>
<name>A0AB39XYM1_9ACTN</name>
<gene>
    <name evidence="1" type="ORF">AB5J51_08370</name>
</gene>
<dbReference type="AlphaFoldDB" id="A0AB39XYM1"/>
<proteinExistence type="predicted"/>